<feature type="compositionally biased region" description="Basic and acidic residues" evidence="11">
    <location>
        <begin position="540"/>
        <end position="549"/>
    </location>
</feature>
<evidence type="ECO:0000256" key="7">
    <source>
        <dbReference type="ARBA" id="ARBA00023002"/>
    </source>
</evidence>
<dbReference type="Gene3D" id="3.40.50.80">
    <property type="entry name" value="Nucleotide-binding domain of ferredoxin-NADP reductase (FNR) module"/>
    <property type="match status" value="1"/>
</dbReference>
<dbReference type="AlphaFoldDB" id="A0A177AJE5"/>
<dbReference type="SFLD" id="SFLDG01168">
    <property type="entry name" value="Ferric_reductase_subgroup_(FRE"/>
    <property type="match status" value="1"/>
</dbReference>
<dbReference type="Pfam" id="PF01794">
    <property type="entry name" value="Ferric_reduct"/>
    <property type="match status" value="1"/>
</dbReference>
<dbReference type="PANTHER" id="PTHR32361">
    <property type="entry name" value="FERRIC/CUPRIC REDUCTASE TRANSMEMBRANE COMPONENT"/>
    <property type="match status" value="1"/>
</dbReference>
<evidence type="ECO:0000256" key="9">
    <source>
        <dbReference type="ARBA" id="ARBA00023136"/>
    </source>
</evidence>
<keyword evidence="10" id="KW-0325">Glycoprotein</keyword>
<comment type="subcellular location">
    <subcellularLocation>
        <location evidence="1">Membrane</location>
        <topology evidence="1">Multi-pass membrane protein</topology>
    </subcellularLocation>
</comment>
<accession>A0A177AJE5</accession>
<dbReference type="GeneID" id="36284921"/>
<feature type="transmembrane region" description="Helical" evidence="12">
    <location>
        <begin position="403"/>
        <end position="423"/>
    </location>
</feature>
<feature type="domain" description="FAD-binding FR-type" evidence="14">
    <location>
        <begin position="448"/>
        <end position="619"/>
    </location>
</feature>
<dbReference type="GO" id="GO:0006826">
    <property type="term" value="P:iron ion transport"/>
    <property type="evidence" value="ECO:0007669"/>
    <property type="project" value="TreeGrafter"/>
</dbReference>
<feature type="compositionally biased region" description="Polar residues" evidence="11">
    <location>
        <begin position="521"/>
        <end position="532"/>
    </location>
</feature>
<dbReference type="GO" id="GO:0006879">
    <property type="term" value="P:intracellular iron ion homeostasis"/>
    <property type="evidence" value="ECO:0007669"/>
    <property type="project" value="TreeGrafter"/>
</dbReference>
<dbReference type="CDD" id="cd06186">
    <property type="entry name" value="NOX_Duox_like_FAD_NADP"/>
    <property type="match status" value="1"/>
</dbReference>
<protein>
    <recommendedName>
        <fullName evidence="14">FAD-binding FR-type domain-containing protein</fullName>
    </recommendedName>
</protein>
<dbReference type="InterPro" id="IPR013130">
    <property type="entry name" value="Fe3_Rdtase_TM_dom"/>
</dbReference>
<reference evidence="15" key="1">
    <citation type="submission" date="2016-03" db="EMBL/GenBank/DDBJ databases">
        <title>Updated assembly of Pseudogymnoascus destructans, the fungus causing white-nose syndrome of bats.</title>
        <authorList>
            <person name="Palmer J.M."/>
            <person name="Drees K.P."/>
            <person name="Foster J.T."/>
            <person name="Lindner D.L."/>
        </authorList>
    </citation>
    <scope>NUCLEOTIDE SEQUENCE [LARGE SCALE GENOMIC DNA]</scope>
    <source>
        <strain evidence="15">20631-21</strain>
    </source>
</reference>
<keyword evidence="8" id="KW-0406">Ion transport</keyword>
<keyword evidence="5" id="KW-0249">Electron transport</keyword>
<dbReference type="PROSITE" id="PS51384">
    <property type="entry name" value="FAD_FR"/>
    <property type="match status" value="1"/>
</dbReference>
<dbReference type="InterPro" id="IPR017927">
    <property type="entry name" value="FAD-bd_FR_type"/>
</dbReference>
<organism evidence="15">
    <name type="scientific">Pseudogymnoascus destructans</name>
    <dbReference type="NCBI Taxonomy" id="655981"/>
    <lineage>
        <taxon>Eukaryota</taxon>
        <taxon>Fungi</taxon>
        <taxon>Dikarya</taxon>
        <taxon>Ascomycota</taxon>
        <taxon>Pezizomycotina</taxon>
        <taxon>Leotiomycetes</taxon>
        <taxon>Thelebolales</taxon>
        <taxon>Thelebolaceae</taxon>
        <taxon>Pseudogymnoascus</taxon>
    </lineage>
</organism>
<evidence type="ECO:0000313" key="15">
    <source>
        <dbReference type="EMBL" id="OAF61413.1"/>
    </source>
</evidence>
<dbReference type="InterPro" id="IPR039261">
    <property type="entry name" value="FNR_nucleotide-bd"/>
</dbReference>
<dbReference type="GO" id="GO:0000293">
    <property type="term" value="F:ferric-chelate reductase activity"/>
    <property type="evidence" value="ECO:0007669"/>
    <property type="project" value="UniProtKB-ARBA"/>
</dbReference>
<feature type="transmembrane region" description="Helical" evidence="12">
    <location>
        <begin position="254"/>
        <end position="273"/>
    </location>
</feature>
<dbReference type="GO" id="GO:0015677">
    <property type="term" value="P:copper ion import"/>
    <property type="evidence" value="ECO:0007669"/>
    <property type="project" value="TreeGrafter"/>
</dbReference>
<evidence type="ECO:0000256" key="1">
    <source>
        <dbReference type="ARBA" id="ARBA00004141"/>
    </source>
</evidence>
<feature type="compositionally biased region" description="Polar residues" evidence="11">
    <location>
        <begin position="555"/>
        <end position="568"/>
    </location>
</feature>
<evidence type="ECO:0000256" key="2">
    <source>
        <dbReference type="ARBA" id="ARBA00006278"/>
    </source>
</evidence>
<evidence type="ECO:0000259" key="14">
    <source>
        <dbReference type="PROSITE" id="PS51384"/>
    </source>
</evidence>
<keyword evidence="3" id="KW-0813">Transport</keyword>
<evidence type="ECO:0000256" key="10">
    <source>
        <dbReference type="ARBA" id="ARBA00023180"/>
    </source>
</evidence>
<evidence type="ECO:0000256" key="5">
    <source>
        <dbReference type="ARBA" id="ARBA00022982"/>
    </source>
</evidence>
<keyword evidence="6 12" id="KW-1133">Transmembrane helix</keyword>
<dbReference type="GO" id="GO:0005886">
    <property type="term" value="C:plasma membrane"/>
    <property type="evidence" value="ECO:0007669"/>
    <property type="project" value="TreeGrafter"/>
</dbReference>
<evidence type="ECO:0000256" key="4">
    <source>
        <dbReference type="ARBA" id="ARBA00022692"/>
    </source>
</evidence>
<evidence type="ECO:0000256" key="3">
    <source>
        <dbReference type="ARBA" id="ARBA00022448"/>
    </source>
</evidence>
<dbReference type="SFLD" id="SFLDS00052">
    <property type="entry name" value="Ferric_Reductase_Domain"/>
    <property type="match status" value="1"/>
</dbReference>
<feature type="transmembrane region" description="Helical" evidence="12">
    <location>
        <begin position="429"/>
        <end position="446"/>
    </location>
</feature>
<sequence length="797" mass="87911">MRVAIAFFVLSLSGIIQNGCAVESGIMGFGLSLYQDLCCQTCHDSLSALYLNCTTFPEDGNMDMNMPMDMGMDTSMDMMPMTSDECYTSNIPWLQTMAYCIQQNCNADEYSADKQAKCFSTQACAGASEPTFQDSLPAKAPTVELSEDAMWLNITSLVNKNTYSSIHGTLKEFTRQEYMHTRYSVILLFIVLGICIGGGILAQTTSAPLGFQTKLHASTLWTKLQQDIFLPALFGSRRLEPLPGNVGYVPSRTLSIFITIFVILNIVLSSVSYRTSQPNTWFKSGQFELCEYVGNRTGTLSLVNMCISILFAGRNNLLIVLTGWNQTAFLTLHRWTARVAALQAVVHSIAYTLAYFEPGYGGAAQYAVEAAMPFYWWGIIATIALCLAAGFAILPIRIRSYELFLITHIIFVIIALVGCWYHLIPHFGYVFGYQTWLYIAFAFWAADRFARLARVAYYNRLSGSTAIIEAIPDCDIMQVTVFPRAAWDIGPGQHSFLYVAGLGKFWESHPFSIAGWKGQSSPTTASTSNPLSSPIARSDSATREEEAKDSGVISLGSQPNSTTTLTETQDQGKAYIRFLIRAHSGMTSTLQRRLLSSPSRASLATSVYTEGPYAGHKATLQPLFIADTVLCIVGGIGITNILGFVQEYSSANLRGSEGSAKSQRIMKKAKRFILAWSAREMALIEHVKHNFLLPKDEVDGIEYSFWCTGSSYTAEPKVDDVHEERQKDEGAAQPTPAAITAGRMDIRSVMRSHVETGQQMTVVVCGPGNMADEATRQVIDCVKDGFKVNLVEESYTR</sequence>
<proteinExistence type="inferred from homology"/>
<feature type="signal peptide" evidence="13">
    <location>
        <begin position="1"/>
        <end position="21"/>
    </location>
</feature>
<feature type="transmembrane region" description="Helical" evidence="12">
    <location>
        <begin position="374"/>
        <end position="396"/>
    </location>
</feature>
<keyword evidence="13" id="KW-0732">Signal</keyword>
<evidence type="ECO:0000256" key="8">
    <source>
        <dbReference type="ARBA" id="ARBA00023065"/>
    </source>
</evidence>
<evidence type="ECO:0000256" key="13">
    <source>
        <dbReference type="SAM" id="SignalP"/>
    </source>
</evidence>
<evidence type="ECO:0000256" key="12">
    <source>
        <dbReference type="SAM" id="Phobius"/>
    </source>
</evidence>
<dbReference type="InterPro" id="IPR051410">
    <property type="entry name" value="Ferric/Cupric_Reductase"/>
</dbReference>
<feature type="region of interest" description="Disordered" evidence="11">
    <location>
        <begin position="521"/>
        <end position="568"/>
    </location>
</feature>
<feature type="transmembrane region" description="Helical" evidence="12">
    <location>
        <begin position="335"/>
        <end position="354"/>
    </location>
</feature>
<feature type="chain" id="PRO_5008056567" description="FAD-binding FR-type domain-containing protein" evidence="13">
    <location>
        <begin position="22"/>
        <end position="797"/>
    </location>
</feature>
<dbReference type="EMBL" id="KV441389">
    <property type="protein sequence ID" value="OAF61413.1"/>
    <property type="molecule type" value="Genomic_DNA"/>
</dbReference>
<keyword evidence="7" id="KW-0560">Oxidoreductase</keyword>
<keyword evidence="9 12" id="KW-0472">Membrane</keyword>
<evidence type="ECO:0000256" key="6">
    <source>
        <dbReference type="ARBA" id="ARBA00022989"/>
    </source>
</evidence>
<dbReference type="VEuPathDB" id="FungiDB:GMDG_07241"/>
<dbReference type="Pfam" id="PF08030">
    <property type="entry name" value="NAD_binding_6"/>
    <property type="match status" value="1"/>
</dbReference>
<dbReference type="RefSeq" id="XP_024326688.1">
    <property type="nucleotide sequence ID" value="XM_024465507.1"/>
</dbReference>
<name>A0A177AJE5_9PEZI</name>
<keyword evidence="4 12" id="KW-0812">Transmembrane</keyword>
<dbReference type="PANTHER" id="PTHR32361:SF9">
    <property type="entry name" value="FERRIC REDUCTASE TRANSMEMBRANE COMPONENT 3-RELATED"/>
    <property type="match status" value="1"/>
</dbReference>
<dbReference type="Proteomes" id="UP000077154">
    <property type="component" value="Unassembled WGS sequence"/>
</dbReference>
<gene>
    <name evidence="15" type="ORF">VC83_01834</name>
</gene>
<comment type="similarity">
    <text evidence="2">Belongs to the ferric reductase (FRE) family.</text>
</comment>
<dbReference type="SUPFAM" id="SSF52343">
    <property type="entry name" value="Ferredoxin reductase-like, C-terminal NADP-linked domain"/>
    <property type="match status" value="1"/>
</dbReference>
<feature type="transmembrane region" description="Helical" evidence="12">
    <location>
        <begin position="183"/>
        <end position="202"/>
    </location>
</feature>
<dbReference type="InterPro" id="IPR013121">
    <property type="entry name" value="Fe_red_NAD-bd_6"/>
</dbReference>
<evidence type="ECO:0000256" key="11">
    <source>
        <dbReference type="SAM" id="MobiDB-lite"/>
    </source>
</evidence>
<dbReference type="OrthoDB" id="167398at2759"/>
<dbReference type="InterPro" id="IPR013112">
    <property type="entry name" value="FAD-bd_8"/>
</dbReference>
<dbReference type="Pfam" id="PF08022">
    <property type="entry name" value="FAD_binding_8"/>
    <property type="match status" value="1"/>
</dbReference>
<dbReference type="eggNOG" id="KOG0039">
    <property type="taxonomic scope" value="Eukaryota"/>
</dbReference>